<dbReference type="GO" id="GO:0052693">
    <property type="term" value="F:epoxyqueuosine reductase activity"/>
    <property type="evidence" value="ECO:0007669"/>
    <property type="project" value="UniProtKB-UniRule"/>
</dbReference>
<evidence type="ECO:0000256" key="9">
    <source>
        <dbReference type="ARBA" id="ARBA00022785"/>
    </source>
</evidence>
<dbReference type="GO" id="GO:0046872">
    <property type="term" value="F:metal ion binding"/>
    <property type="evidence" value="ECO:0007669"/>
    <property type="project" value="UniProtKB-KW"/>
</dbReference>
<dbReference type="EC" id="1.17.99.6" evidence="4 17"/>
<comment type="caution">
    <text evidence="18">The sequence shown here is derived from an EMBL/GenBank/DDBJ whole genome shotgun (WGS) entry which is preliminary data.</text>
</comment>
<evidence type="ECO:0000313" key="19">
    <source>
        <dbReference type="Proteomes" id="UP001144471"/>
    </source>
</evidence>
<keyword evidence="13 17" id="KW-1015">Disulfide bond</keyword>
<feature type="disulfide bond" description="Redox-active" evidence="17">
    <location>
        <begin position="194"/>
        <end position="196"/>
    </location>
</feature>
<dbReference type="AlphaFoldDB" id="A0A9W6GGH1"/>
<evidence type="ECO:0000256" key="12">
    <source>
        <dbReference type="ARBA" id="ARBA00023014"/>
    </source>
</evidence>
<keyword evidence="10 17" id="KW-0560">Oxidoreductase</keyword>
<comment type="similarity">
    <text evidence="3 17">Belongs to the QueH family.</text>
</comment>
<keyword evidence="12 17" id="KW-0411">Iron-sulfur</keyword>
<gene>
    <name evidence="17" type="primary">queH</name>
    <name evidence="18" type="ORF">PM10SUCC1_03330</name>
</gene>
<evidence type="ECO:0000256" key="15">
    <source>
        <dbReference type="ARBA" id="ARBA00031446"/>
    </source>
</evidence>
<keyword evidence="7 17" id="KW-0819">tRNA processing</keyword>
<evidence type="ECO:0000256" key="13">
    <source>
        <dbReference type="ARBA" id="ARBA00023157"/>
    </source>
</evidence>
<evidence type="ECO:0000313" key="18">
    <source>
        <dbReference type="EMBL" id="GLI54818.1"/>
    </source>
</evidence>
<organism evidence="18 19">
    <name type="scientific">Propionigenium maris DSM 9537</name>
    <dbReference type="NCBI Taxonomy" id="1123000"/>
    <lineage>
        <taxon>Bacteria</taxon>
        <taxon>Fusobacteriati</taxon>
        <taxon>Fusobacteriota</taxon>
        <taxon>Fusobacteriia</taxon>
        <taxon>Fusobacteriales</taxon>
        <taxon>Fusobacteriaceae</taxon>
        <taxon>Propionigenium</taxon>
    </lineage>
</organism>
<evidence type="ECO:0000256" key="17">
    <source>
        <dbReference type="HAMAP-Rule" id="MF_02089"/>
    </source>
</evidence>
<dbReference type="Pfam" id="PF02677">
    <property type="entry name" value="QueH"/>
    <property type="match status" value="1"/>
</dbReference>
<keyword evidence="8 17" id="KW-0479">Metal-binding</keyword>
<feature type="binding site" evidence="17">
    <location>
        <position position="112"/>
    </location>
    <ligand>
        <name>[4Fe-4S] cluster</name>
        <dbReference type="ChEBI" id="CHEBI:49883"/>
    </ligand>
</feature>
<evidence type="ECO:0000256" key="3">
    <source>
        <dbReference type="ARBA" id="ARBA00008207"/>
    </source>
</evidence>
<dbReference type="EMBL" id="BSDY01000001">
    <property type="protein sequence ID" value="GLI54818.1"/>
    <property type="molecule type" value="Genomic_DNA"/>
</dbReference>
<dbReference type="GO" id="GO:0008616">
    <property type="term" value="P:tRNA queuosine(34) biosynthetic process"/>
    <property type="evidence" value="ECO:0007669"/>
    <property type="project" value="UniProtKB-UniRule"/>
</dbReference>
<evidence type="ECO:0000256" key="1">
    <source>
        <dbReference type="ARBA" id="ARBA00002268"/>
    </source>
</evidence>
<dbReference type="Proteomes" id="UP001144471">
    <property type="component" value="Unassembled WGS sequence"/>
</dbReference>
<dbReference type="PANTHER" id="PTHR36701">
    <property type="entry name" value="EPOXYQUEUOSINE REDUCTASE QUEH"/>
    <property type="match status" value="1"/>
</dbReference>
<reference evidence="18" key="1">
    <citation type="submission" date="2022-12" db="EMBL/GenBank/DDBJ databases">
        <title>Reference genome sequencing for broad-spectrum identification of bacterial and archaeal isolates by mass spectrometry.</title>
        <authorList>
            <person name="Sekiguchi Y."/>
            <person name="Tourlousse D.M."/>
        </authorList>
    </citation>
    <scope>NUCLEOTIDE SEQUENCE</scope>
    <source>
        <strain evidence="18">10succ1</strain>
    </source>
</reference>
<evidence type="ECO:0000256" key="2">
    <source>
        <dbReference type="ARBA" id="ARBA00004691"/>
    </source>
</evidence>
<sequence>MKINYQSILEEELKKIEREEGVPSLLLHSCCAPCSSYVMEYLSNYFNITIYFYNPNITFEEEYRKRAVEQQEFIDRMNPKHPIKYIEGRYETEEFYNKIKGYEKIREGGKRCFRCYELRLEEAAIKAKDLGFDYFCTALSISPMKNARKINEIGADLEEKYGVKFLHSDFKKKNGYKRSTEISKEQNLYRQDYCGCAFSKAEREEHARMKAQERDNEEIK</sequence>
<keyword evidence="11 17" id="KW-0408">Iron</keyword>
<keyword evidence="14 17" id="KW-0676">Redox-active center</keyword>
<comment type="function">
    <text evidence="1 17">Catalyzes the conversion of epoxyqueuosine (oQ) to queuosine (Q), which is a hypermodified base found in the wobble positions of tRNA(Asp), tRNA(Asn), tRNA(His) and tRNA(Tyr).</text>
</comment>
<dbReference type="InterPro" id="IPR003828">
    <property type="entry name" value="QueH"/>
</dbReference>
<evidence type="ECO:0000256" key="5">
    <source>
        <dbReference type="ARBA" id="ARBA00016895"/>
    </source>
</evidence>
<keyword evidence="9 17" id="KW-0671">Queuosine biosynthesis</keyword>
<evidence type="ECO:0000256" key="10">
    <source>
        <dbReference type="ARBA" id="ARBA00023002"/>
    </source>
</evidence>
<feature type="binding site" evidence="17">
    <location>
        <position position="31"/>
    </location>
    <ligand>
        <name>[4Fe-4S] cluster</name>
        <dbReference type="ChEBI" id="CHEBI:49883"/>
    </ligand>
</feature>
<dbReference type="RefSeq" id="WP_281832864.1">
    <property type="nucleotide sequence ID" value="NZ_BSDY01000001.1"/>
</dbReference>
<dbReference type="PANTHER" id="PTHR36701:SF1">
    <property type="entry name" value="EPOXYQUEUOSINE REDUCTASE QUEH"/>
    <property type="match status" value="1"/>
</dbReference>
<comment type="catalytic activity">
    <reaction evidence="16 17">
        <text>epoxyqueuosine(34) in tRNA + AH2 = queuosine(34) in tRNA + A + H2O</text>
        <dbReference type="Rhea" id="RHEA:32159"/>
        <dbReference type="Rhea" id="RHEA-COMP:18571"/>
        <dbReference type="Rhea" id="RHEA-COMP:18582"/>
        <dbReference type="ChEBI" id="CHEBI:13193"/>
        <dbReference type="ChEBI" id="CHEBI:15377"/>
        <dbReference type="ChEBI" id="CHEBI:17499"/>
        <dbReference type="ChEBI" id="CHEBI:194431"/>
        <dbReference type="ChEBI" id="CHEBI:194443"/>
        <dbReference type="EC" id="1.17.99.6"/>
    </reaction>
</comment>
<feature type="binding site" evidence="17">
    <location>
        <position position="115"/>
    </location>
    <ligand>
        <name>[4Fe-4S] cluster</name>
        <dbReference type="ChEBI" id="CHEBI:49883"/>
    </ligand>
</feature>
<comment type="pathway">
    <text evidence="2 17">tRNA modification; tRNA-queuosine biosynthesis.</text>
</comment>
<name>A0A9W6GGH1_9FUSO</name>
<evidence type="ECO:0000256" key="16">
    <source>
        <dbReference type="ARBA" id="ARBA00047415"/>
    </source>
</evidence>
<evidence type="ECO:0000256" key="11">
    <source>
        <dbReference type="ARBA" id="ARBA00023004"/>
    </source>
</evidence>
<evidence type="ECO:0000256" key="14">
    <source>
        <dbReference type="ARBA" id="ARBA00023284"/>
    </source>
</evidence>
<dbReference type="HAMAP" id="MF_02089">
    <property type="entry name" value="QueH"/>
    <property type="match status" value="1"/>
</dbReference>
<proteinExistence type="inferred from homology"/>
<evidence type="ECO:0000256" key="8">
    <source>
        <dbReference type="ARBA" id="ARBA00022723"/>
    </source>
</evidence>
<evidence type="ECO:0000256" key="6">
    <source>
        <dbReference type="ARBA" id="ARBA00022485"/>
    </source>
</evidence>
<dbReference type="GO" id="GO:0051539">
    <property type="term" value="F:4 iron, 4 sulfur cluster binding"/>
    <property type="evidence" value="ECO:0007669"/>
    <property type="project" value="UniProtKB-UniRule"/>
</dbReference>
<evidence type="ECO:0000256" key="4">
    <source>
        <dbReference type="ARBA" id="ARBA00012622"/>
    </source>
</evidence>
<accession>A0A9W6GGH1</accession>
<evidence type="ECO:0000256" key="7">
    <source>
        <dbReference type="ARBA" id="ARBA00022694"/>
    </source>
</evidence>
<protein>
    <recommendedName>
        <fullName evidence="5 17">Epoxyqueuosine reductase QueH</fullName>
        <ecNumber evidence="4 17">1.17.99.6</ecNumber>
    </recommendedName>
    <alternativeName>
        <fullName evidence="15 17">Queuosine biosynthesis protein QueH</fullName>
    </alternativeName>
</protein>
<keyword evidence="6 17" id="KW-0004">4Fe-4S</keyword>
<keyword evidence="19" id="KW-1185">Reference proteome</keyword>
<feature type="binding site" evidence="17">
    <location>
        <position position="30"/>
    </location>
    <ligand>
        <name>[4Fe-4S] cluster</name>
        <dbReference type="ChEBI" id="CHEBI:49883"/>
    </ligand>
</feature>